<organism evidence="2 3">
    <name type="scientific">Choiromyces venosus 120613-1</name>
    <dbReference type="NCBI Taxonomy" id="1336337"/>
    <lineage>
        <taxon>Eukaryota</taxon>
        <taxon>Fungi</taxon>
        <taxon>Dikarya</taxon>
        <taxon>Ascomycota</taxon>
        <taxon>Pezizomycotina</taxon>
        <taxon>Pezizomycetes</taxon>
        <taxon>Pezizales</taxon>
        <taxon>Tuberaceae</taxon>
        <taxon>Choiromyces</taxon>
    </lineage>
</organism>
<sequence>MLPANQNLPPLIILSISHFESAFPIANVKRYFAVFGACRNTLCFFFSVFFYSSISGEAVTIKHCFLHCLFRIIASCF</sequence>
<evidence type="ECO:0000256" key="1">
    <source>
        <dbReference type="SAM" id="Phobius"/>
    </source>
</evidence>
<dbReference type="AlphaFoldDB" id="A0A3N4JWX3"/>
<reference evidence="2 3" key="1">
    <citation type="journal article" date="2018" name="Nat. Ecol. Evol.">
        <title>Pezizomycetes genomes reveal the molecular basis of ectomycorrhizal truffle lifestyle.</title>
        <authorList>
            <person name="Murat C."/>
            <person name="Payen T."/>
            <person name="Noel B."/>
            <person name="Kuo A."/>
            <person name="Morin E."/>
            <person name="Chen J."/>
            <person name="Kohler A."/>
            <person name="Krizsan K."/>
            <person name="Balestrini R."/>
            <person name="Da Silva C."/>
            <person name="Montanini B."/>
            <person name="Hainaut M."/>
            <person name="Levati E."/>
            <person name="Barry K.W."/>
            <person name="Belfiori B."/>
            <person name="Cichocki N."/>
            <person name="Clum A."/>
            <person name="Dockter R.B."/>
            <person name="Fauchery L."/>
            <person name="Guy J."/>
            <person name="Iotti M."/>
            <person name="Le Tacon F."/>
            <person name="Lindquist E.A."/>
            <person name="Lipzen A."/>
            <person name="Malagnac F."/>
            <person name="Mello A."/>
            <person name="Molinier V."/>
            <person name="Miyauchi S."/>
            <person name="Poulain J."/>
            <person name="Riccioni C."/>
            <person name="Rubini A."/>
            <person name="Sitrit Y."/>
            <person name="Splivallo R."/>
            <person name="Traeger S."/>
            <person name="Wang M."/>
            <person name="Zifcakova L."/>
            <person name="Wipf D."/>
            <person name="Zambonelli A."/>
            <person name="Paolocci F."/>
            <person name="Nowrousian M."/>
            <person name="Ottonello S."/>
            <person name="Baldrian P."/>
            <person name="Spatafora J.W."/>
            <person name="Henrissat B."/>
            <person name="Nagy L.G."/>
            <person name="Aury J.M."/>
            <person name="Wincker P."/>
            <person name="Grigoriev I.V."/>
            <person name="Bonfante P."/>
            <person name="Martin F.M."/>
        </authorList>
    </citation>
    <scope>NUCLEOTIDE SEQUENCE [LARGE SCALE GENOMIC DNA]</scope>
    <source>
        <strain evidence="2 3">120613-1</strain>
    </source>
</reference>
<proteinExistence type="predicted"/>
<evidence type="ECO:0000313" key="3">
    <source>
        <dbReference type="Proteomes" id="UP000276215"/>
    </source>
</evidence>
<keyword evidence="1" id="KW-0812">Transmembrane</keyword>
<keyword evidence="3" id="KW-1185">Reference proteome</keyword>
<protein>
    <submittedName>
        <fullName evidence="2">Uncharacterized protein</fullName>
    </submittedName>
</protein>
<evidence type="ECO:0000313" key="2">
    <source>
        <dbReference type="EMBL" id="RPB01529.1"/>
    </source>
</evidence>
<keyword evidence="1" id="KW-0472">Membrane</keyword>
<feature type="transmembrane region" description="Helical" evidence="1">
    <location>
        <begin position="31"/>
        <end position="52"/>
    </location>
</feature>
<name>A0A3N4JWX3_9PEZI</name>
<accession>A0A3N4JWX3</accession>
<gene>
    <name evidence="2" type="ORF">L873DRAFT_629573</name>
</gene>
<dbReference type="Proteomes" id="UP000276215">
    <property type="component" value="Unassembled WGS sequence"/>
</dbReference>
<dbReference type="EMBL" id="ML120372">
    <property type="protein sequence ID" value="RPB01529.1"/>
    <property type="molecule type" value="Genomic_DNA"/>
</dbReference>
<keyword evidence="1" id="KW-1133">Transmembrane helix</keyword>